<name>A0A8H7CRK3_9AGAR</name>
<dbReference type="OrthoDB" id="2788229at2759"/>
<dbReference type="Proteomes" id="UP000620124">
    <property type="component" value="Unassembled WGS sequence"/>
</dbReference>
<evidence type="ECO:0000313" key="2">
    <source>
        <dbReference type="Proteomes" id="UP000620124"/>
    </source>
</evidence>
<evidence type="ECO:0000313" key="1">
    <source>
        <dbReference type="EMBL" id="KAF7345581.1"/>
    </source>
</evidence>
<protein>
    <submittedName>
        <fullName evidence="1">Uncharacterized protein</fullName>
    </submittedName>
</protein>
<organism evidence="1 2">
    <name type="scientific">Mycena venus</name>
    <dbReference type="NCBI Taxonomy" id="2733690"/>
    <lineage>
        <taxon>Eukaryota</taxon>
        <taxon>Fungi</taxon>
        <taxon>Dikarya</taxon>
        <taxon>Basidiomycota</taxon>
        <taxon>Agaricomycotina</taxon>
        <taxon>Agaricomycetes</taxon>
        <taxon>Agaricomycetidae</taxon>
        <taxon>Agaricales</taxon>
        <taxon>Marasmiineae</taxon>
        <taxon>Mycenaceae</taxon>
        <taxon>Mycena</taxon>
    </lineage>
</organism>
<accession>A0A8H7CRK3</accession>
<proteinExistence type="predicted"/>
<dbReference type="EMBL" id="JACAZI010000013">
    <property type="protein sequence ID" value="KAF7345581.1"/>
    <property type="molecule type" value="Genomic_DNA"/>
</dbReference>
<reference evidence="1" key="1">
    <citation type="submission" date="2020-05" db="EMBL/GenBank/DDBJ databases">
        <title>Mycena genomes resolve the evolution of fungal bioluminescence.</title>
        <authorList>
            <person name="Tsai I.J."/>
        </authorList>
    </citation>
    <scope>NUCLEOTIDE SEQUENCE</scope>
    <source>
        <strain evidence="1">CCC161011</strain>
    </source>
</reference>
<sequence>MSSFCTRRLTLGLQPEVSPEWLQSVSEYLDYLGDDLQYLHLKCESEEHVKHVTELDFCHSSGLQHLRIGGAVRLTVLASSSELAVSPSLERLLAGITPHCRLQTLSLGVEPDTVVNPVPWTPFPEFAQLLDTPYFSGVRDFRFIVDGSPLCLRGSACCAREHFESLLSSIFPSGEARRMVCIDGEDPDEVYCTDNNVVPLTRVLVG</sequence>
<gene>
    <name evidence="1" type="ORF">MVEN_01576800</name>
</gene>
<keyword evidence="2" id="KW-1185">Reference proteome</keyword>
<dbReference type="AlphaFoldDB" id="A0A8H7CRK3"/>
<comment type="caution">
    <text evidence="1">The sequence shown here is derived from an EMBL/GenBank/DDBJ whole genome shotgun (WGS) entry which is preliminary data.</text>
</comment>